<name>A0A438E9B9_VITVI</name>
<evidence type="ECO:0000313" key="3">
    <source>
        <dbReference type="Proteomes" id="UP000288805"/>
    </source>
</evidence>
<gene>
    <name evidence="2" type="ORF">CK203_071067</name>
</gene>
<organism evidence="2 3">
    <name type="scientific">Vitis vinifera</name>
    <name type="common">Grape</name>
    <dbReference type="NCBI Taxonomy" id="29760"/>
    <lineage>
        <taxon>Eukaryota</taxon>
        <taxon>Viridiplantae</taxon>
        <taxon>Streptophyta</taxon>
        <taxon>Embryophyta</taxon>
        <taxon>Tracheophyta</taxon>
        <taxon>Spermatophyta</taxon>
        <taxon>Magnoliopsida</taxon>
        <taxon>eudicotyledons</taxon>
        <taxon>Gunneridae</taxon>
        <taxon>Pentapetalae</taxon>
        <taxon>rosids</taxon>
        <taxon>Vitales</taxon>
        <taxon>Vitaceae</taxon>
        <taxon>Viteae</taxon>
        <taxon>Vitis</taxon>
    </lineage>
</organism>
<dbReference type="AlphaFoldDB" id="A0A438E9B9"/>
<evidence type="ECO:0000313" key="2">
    <source>
        <dbReference type="EMBL" id="RVW44278.1"/>
    </source>
</evidence>
<keyword evidence="1" id="KW-0472">Membrane</keyword>
<feature type="transmembrane region" description="Helical" evidence="1">
    <location>
        <begin position="29"/>
        <end position="55"/>
    </location>
</feature>
<dbReference type="Proteomes" id="UP000288805">
    <property type="component" value="Unassembled WGS sequence"/>
</dbReference>
<sequence>MRVTYIDACGSNMKSWTRSMIASQAQEGVLMPIIIVVLVGLGLRVLIGVVGAIAYQLESRDLGAAKVLGLKGIGKGSHRERKGGYEGVMEDFKRDWRSSISGLNFDPLPHMESKALEIPFSEEESLATFLVQLNFGTKKGVAEYLKDIRPISLVGRLYKLLAKVLANKLKRVVGNLVSDFQHAFVVDDTLILCDANKENLEYLCWVFMWFEVILGLKINLEKKELIPIGDVSKLEELVEILGCKVCALPTTYLGLPLGAPHKSYRVWEGVEERFQKRLTLWKRLFFELKRVASCEIGKDSKGFSIGRGVALAHKPHLVN</sequence>
<protein>
    <recommendedName>
        <fullName evidence="4">Reverse transcriptase domain-containing protein</fullName>
    </recommendedName>
</protein>
<evidence type="ECO:0000256" key="1">
    <source>
        <dbReference type="SAM" id="Phobius"/>
    </source>
</evidence>
<proteinExistence type="predicted"/>
<comment type="caution">
    <text evidence="2">The sequence shown here is derived from an EMBL/GenBank/DDBJ whole genome shotgun (WGS) entry which is preliminary data.</text>
</comment>
<dbReference type="PANTHER" id="PTHR33116">
    <property type="entry name" value="REVERSE TRANSCRIPTASE ZINC-BINDING DOMAIN-CONTAINING PROTEIN-RELATED-RELATED"/>
    <property type="match status" value="1"/>
</dbReference>
<dbReference type="PANTHER" id="PTHR33116:SF78">
    <property type="entry name" value="OS12G0587133 PROTEIN"/>
    <property type="match status" value="1"/>
</dbReference>
<reference evidence="2 3" key="1">
    <citation type="journal article" date="2018" name="PLoS Genet.">
        <title>Population sequencing reveals clonal diversity and ancestral inbreeding in the grapevine cultivar Chardonnay.</title>
        <authorList>
            <person name="Roach M.J."/>
            <person name="Johnson D.L."/>
            <person name="Bohlmann J."/>
            <person name="van Vuuren H.J."/>
            <person name="Jones S.J."/>
            <person name="Pretorius I.S."/>
            <person name="Schmidt S.A."/>
            <person name="Borneman A.R."/>
        </authorList>
    </citation>
    <scope>NUCLEOTIDE SEQUENCE [LARGE SCALE GENOMIC DNA]</scope>
    <source>
        <strain evidence="3">cv. Chardonnay</strain>
        <tissue evidence="2">Leaf</tissue>
    </source>
</reference>
<evidence type="ECO:0008006" key="4">
    <source>
        <dbReference type="Google" id="ProtNLM"/>
    </source>
</evidence>
<dbReference type="EMBL" id="QGNW01001357">
    <property type="protein sequence ID" value="RVW44278.1"/>
    <property type="molecule type" value="Genomic_DNA"/>
</dbReference>
<accession>A0A438E9B9</accession>
<keyword evidence="1" id="KW-1133">Transmembrane helix</keyword>
<keyword evidence="1" id="KW-0812">Transmembrane</keyword>